<feature type="region of interest" description="Disordered" evidence="1">
    <location>
        <begin position="467"/>
        <end position="511"/>
    </location>
</feature>
<sequence length="511" mass="58982">MFYSGITLKKYKRLRTKYSTQIEEGLFDPNAFMEDMKPFFDDRERKYLAYTSEKNEIDSREKPKTKIIKVNNKIHAGMYSVVVDQAVNHFTGIPIKWDYDVSEQKRTFIQRMRDKLLGNDISAPSTPEEFETLTRQLSTMRFGMLDPDTATFQGATGLAFRLLEPVETNDGWELRASNIEPWKAEKYENGAVYIKEKYDPYQKKFYEEMKVVTPKSIFTYARYTDYPGTVQGAFKTLGNVPNPLGVINLTEFKNNTNRYCDFEVAEEISDAIDRVLSDQQNEIEQFKLAYMLITGADLSEDKAKKMMEQLGIINLKDPNAKAGYVTKDLQKDFNEYHFDLLKKQFYTVCKAIDFNDEVFKSNSSGEARKWQIISLEAKTNTKEQYFREGLKECAEVMAAYLDFAEKVTIDPEKIIFTFSRSLPTDLSYLAEALPKLAPYVSKRTIQSQIPFVTDVDYENEMIDVESRQSYPDGEYGGGIVESNRNEVLDQTSRTGRFSKTQNGKSNAKETK</sequence>
<proteinExistence type="predicted"/>
<evidence type="ECO:0000313" key="2">
    <source>
        <dbReference type="EMBL" id="KAB7572217.1"/>
    </source>
</evidence>
<dbReference type="EMBL" id="WEFP01000001">
    <property type="protein sequence ID" value="KAB7578217.1"/>
    <property type="molecule type" value="Genomic_DNA"/>
</dbReference>
<comment type="caution">
    <text evidence="2">The sequence shown here is derived from an EMBL/GenBank/DDBJ whole genome shotgun (WGS) entry which is preliminary data.</text>
</comment>
<dbReference type="Proteomes" id="UP000469871">
    <property type="component" value="Unassembled WGS sequence"/>
</dbReference>
<name>A0A1Y3HLY0_ENTFC</name>
<evidence type="ECO:0000313" key="4">
    <source>
        <dbReference type="Proteomes" id="UP000469871"/>
    </source>
</evidence>
<dbReference type="EMBL" id="WEFP01000011">
    <property type="protein sequence ID" value="KAB7572217.1"/>
    <property type="molecule type" value="Genomic_DNA"/>
</dbReference>
<protein>
    <submittedName>
        <fullName evidence="2">Phage portal protein</fullName>
    </submittedName>
</protein>
<organism evidence="2 4">
    <name type="scientific">Enterococcus faecium</name>
    <name type="common">Streptococcus faecium</name>
    <dbReference type="NCBI Taxonomy" id="1352"/>
    <lineage>
        <taxon>Bacteria</taxon>
        <taxon>Bacillati</taxon>
        <taxon>Bacillota</taxon>
        <taxon>Bacilli</taxon>
        <taxon>Lactobacillales</taxon>
        <taxon>Enterococcaceae</taxon>
        <taxon>Enterococcus</taxon>
    </lineage>
</organism>
<gene>
    <name evidence="3" type="ORF">GBM73_13345</name>
    <name evidence="2" type="ORF">GBM73_17260</name>
</gene>
<evidence type="ECO:0000313" key="3">
    <source>
        <dbReference type="EMBL" id="KAB7578217.1"/>
    </source>
</evidence>
<dbReference type="AlphaFoldDB" id="A0A1Y3HLY0"/>
<feature type="compositionally biased region" description="Polar residues" evidence="1">
    <location>
        <begin position="488"/>
        <end position="505"/>
    </location>
</feature>
<dbReference type="RefSeq" id="WP_002343932.1">
    <property type="nucleotide sequence ID" value="NZ_AP026566.1"/>
</dbReference>
<dbReference type="InterPro" id="IPR021145">
    <property type="entry name" value="Portal_protein_SPP1_Gp6-like"/>
</dbReference>
<evidence type="ECO:0000256" key="1">
    <source>
        <dbReference type="SAM" id="MobiDB-lite"/>
    </source>
</evidence>
<accession>A0A1Y3HLY0</accession>
<reference evidence="2 4" key="1">
    <citation type="submission" date="2019-10" db="EMBL/GenBank/DDBJ databases">
        <title>Evolutionary dynamics of vancomycin-resistant Enterococcus faecium during gastrointestinal tract colonization and bloodstream infection in immunocompromised pediatric patients.</title>
        <authorList>
            <person name="Chilambi G.S."/>
            <person name="Nordstrom H.R."/>
            <person name="Evans D.R."/>
            <person name="Ferrolino J."/>
            <person name="Hayden R.T."/>
            <person name="Maron G.M."/>
            <person name="Vo A.N."/>
            <person name="Gilmore M.S."/>
            <person name="Wolf J."/>
            <person name="Rosch J.W."/>
            <person name="Van Tyne D."/>
        </authorList>
    </citation>
    <scope>NUCLEOTIDE SEQUENCE [LARGE SCALE GENOMIC DNA]</scope>
    <source>
        <strain evidence="2 4">VRECG27</strain>
    </source>
</reference>
<dbReference type="Pfam" id="PF05133">
    <property type="entry name" value="SPP1_portal"/>
    <property type="match status" value="1"/>
</dbReference>